<accession>A0ACD5ZIL0</accession>
<proteinExistence type="predicted"/>
<reference evidence="1" key="1">
    <citation type="submission" date="2021-05" db="EMBL/GenBank/DDBJ databases">
        <authorList>
            <person name="Scholz U."/>
            <person name="Mascher M."/>
            <person name="Fiebig A."/>
        </authorList>
    </citation>
    <scope>NUCLEOTIDE SEQUENCE [LARGE SCALE GENOMIC DNA]</scope>
</reference>
<sequence length="334" mass="37183">MPLLPPPPLPLSSNRLGLPFLSFPSSAGRPLRRGDLVIRMGGGPRTFPGGVSKWQWKRMQARKAKQLLKARLARERQLYEMRKRAELRDAVLHLERPWDSDSSPVSATALAPNLLSVAADDQLKGLADRFHRSGGVDLWNDRDGPQVFASPDTGRASARFFPKNAVHSVQPYARLGAGVDGSQGVRENDVVEDVYGDREPTVELMERDGMWEPIVALDGEADNNSIDRSWVSDDSNSDSDYEEDVDFGQEQGAKVRRDGRRSDVARREIAKTMAVGSERGREWRGHDSFSDSEGARKGHLDERWSDRSNGSRRAAPTGRWKPSNNEGSNAIRTD</sequence>
<keyword evidence="2" id="KW-1185">Reference proteome</keyword>
<evidence type="ECO:0000313" key="1">
    <source>
        <dbReference type="EnsemblPlants" id="AVESA.00010b.r2.6DG1160970.1.CDS.1"/>
    </source>
</evidence>
<dbReference type="Proteomes" id="UP001732700">
    <property type="component" value="Chromosome 6D"/>
</dbReference>
<dbReference type="EnsemblPlants" id="AVESA.00010b.r2.6DG1160970.1">
    <property type="protein sequence ID" value="AVESA.00010b.r2.6DG1160970.1.CDS.1"/>
    <property type="gene ID" value="AVESA.00010b.r2.6DG1160970"/>
</dbReference>
<organism evidence="1 2">
    <name type="scientific">Avena sativa</name>
    <name type="common">Oat</name>
    <dbReference type="NCBI Taxonomy" id="4498"/>
    <lineage>
        <taxon>Eukaryota</taxon>
        <taxon>Viridiplantae</taxon>
        <taxon>Streptophyta</taxon>
        <taxon>Embryophyta</taxon>
        <taxon>Tracheophyta</taxon>
        <taxon>Spermatophyta</taxon>
        <taxon>Magnoliopsida</taxon>
        <taxon>Liliopsida</taxon>
        <taxon>Poales</taxon>
        <taxon>Poaceae</taxon>
        <taxon>BOP clade</taxon>
        <taxon>Pooideae</taxon>
        <taxon>Poodae</taxon>
        <taxon>Poeae</taxon>
        <taxon>Poeae Chloroplast Group 1 (Aveneae type)</taxon>
        <taxon>Aveninae</taxon>
        <taxon>Avena</taxon>
    </lineage>
</organism>
<reference evidence="1" key="2">
    <citation type="submission" date="2025-09" db="UniProtKB">
        <authorList>
            <consortium name="EnsemblPlants"/>
        </authorList>
    </citation>
    <scope>IDENTIFICATION</scope>
</reference>
<protein>
    <submittedName>
        <fullName evidence="1">Uncharacterized protein</fullName>
    </submittedName>
</protein>
<evidence type="ECO:0000313" key="2">
    <source>
        <dbReference type="Proteomes" id="UP001732700"/>
    </source>
</evidence>
<name>A0ACD5ZIL0_AVESA</name>